<name>A0AA46A5M9_9RHOB</name>
<accession>A0AA46A5M9</accession>
<evidence type="ECO:0000256" key="3">
    <source>
        <dbReference type="PIRSR" id="PIRSR604385-2"/>
    </source>
</evidence>
<dbReference type="Gene3D" id="3.90.79.10">
    <property type="entry name" value="Nucleoside Triphosphate Pyrophosphohydrolase"/>
    <property type="match status" value="1"/>
</dbReference>
<feature type="binding site" evidence="3">
    <location>
        <position position="266"/>
    </location>
    <ligand>
        <name>Mg(2+)</name>
        <dbReference type="ChEBI" id="CHEBI:18420"/>
        <label>1</label>
    </ligand>
</feature>
<proteinExistence type="predicted"/>
<evidence type="ECO:0000256" key="1">
    <source>
        <dbReference type="ARBA" id="ARBA00001946"/>
    </source>
</evidence>
<keyword evidence="9" id="KW-1185">Reference proteome</keyword>
<evidence type="ECO:0000256" key="4">
    <source>
        <dbReference type="PIRSR" id="PIRSR604385-3"/>
    </source>
</evidence>
<protein>
    <submittedName>
        <fullName evidence="7">NUDIX domain-containing protein</fullName>
    </submittedName>
    <submittedName>
        <fullName evidence="6">Nudix-type nucleoside diphosphatase, YffH/AdpP family</fullName>
    </submittedName>
</protein>
<feature type="binding site" evidence="3">
    <location>
        <position position="262"/>
    </location>
    <ligand>
        <name>Mg(2+)</name>
        <dbReference type="ChEBI" id="CHEBI:18420"/>
        <label>1</label>
    </ligand>
</feature>
<dbReference type="EMBL" id="FTOU01000006">
    <property type="protein sequence ID" value="SIS83865.1"/>
    <property type="molecule type" value="Genomic_DNA"/>
</dbReference>
<reference evidence="7 9" key="2">
    <citation type="submission" date="2021-01" db="EMBL/GenBank/DDBJ databases">
        <title>Biogeographic distribution of Paracoccus.</title>
        <authorList>
            <person name="Hollensteiner J."/>
            <person name="Leineberger J."/>
            <person name="Brinkhoff T."/>
            <person name="Daniel R."/>
        </authorList>
    </citation>
    <scope>NUCLEOTIDE SEQUENCE [LARGE SCALE GENOMIC DNA]</scope>
    <source>
        <strain evidence="7 9">DSM 18447</strain>
    </source>
</reference>
<dbReference type="PROSITE" id="PS51462">
    <property type="entry name" value="NUDIX"/>
    <property type="match status" value="1"/>
</dbReference>
<dbReference type="GO" id="GO:0046872">
    <property type="term" value="F:metal ion binding"/>
    <property type="evidence" value="ECO:0007669"/>
    <property type="project" value="UniProtKB-KW"/>
</dbReference>
<dbReference type="SUPFAM" id="SSF55811">
    <property type="entry name" value="Nudix"/>
    <property type="match status" value="1"/>
</dbReference>
<dbReference type="CDD" id="cd24155">
    <property type="entry name" value="NUDIX_ADPRase"/>
    <property type="match status" value="1"/>
</dbReference>
<dbReference type="PROSITE" id="PS00893">
    <property type="entry name" value="NUDIX_BOX"/>
    <property type="match status" value="1"/>
</dbReference>
<evidence type="ECO:0000259" key="5">
    <source>
        <dbReference type="PROSITE" id="PS51462"/>
    </source>
</evidence>
<keyword evidence="2" id="KW-0378">Hydrolase</keyword>
<keyword evidence="3" id="KW-0479">Metal-binding</keyword>
<feature type="short sequence motif" description="Nudix box" evidence="4">
    <location>
        <begin position="247"/>
        <end position="269"/>
    </location>
</feature>
<organism evidence="6 8">
    <name type="scientific">Paracoccus saliphilus</name>
    <dbReference type="NCBI Taxonomy" id="405559"/>
    <lineage>
        <taxon>Bacteria</taxon>
        <taxon>Pseudomonadati</taxon>
        <taxon>Pseudomonadota</taxon>
        <taxon>Alphaproteobacteria</taxon>
        <taxon>Rhodobacterales</taxon>
        <taxon>Paracoccaceae</taxon>
        <taxon>Paracoccus</taxon>
    </lineage>
</organism>
<dbReference type="Proteomes" id="UP000186216">
    <property type="component" value="Unassembled WGS sequence"/>
</dbReference>
<feature type="domain" description="Nudix hydrolase" evidence="5">
    <location>
        <begin position="204"/>
        <end position="344"/>
    </location>
</feature>
<dbReference type="Pfam" id="PF00293">
    <property type="entry name" value="NUDIX"/>
    <property type="match status" value="1"/>
</dbReference>
<dbReference type="GO" id="GO:0016818">
    <property type="term" value="F:hydrolase activity, acting on acid anhydrides, in phosphorus-containing anhydrides"/>
    <property type="evidence" value="ECO:0007669"/>
    <property type="project" value="InterPro"/>
</dbReference>
<keyword evidence="3" id="KW-0460">Magnesium</keyword>
<dbReference type="NCBIfam" id="TIGR00052">
    <property type="entry name" value="nudix-type nucleoside diphosphatase, YffH/AdpP family"/>
    <property type="match status" value="1"/>
</dbReference>
<gene>
    <name evidence="7" type="ORF">JHX88_04485</name>
    <name evidence="6" type="ORF">SAMN05421772_10673</name>
</gene>
<evidence type="ECO:0000313" key="7">
    <source>
        <dbReference type="EMBL" id="WCR04014.1"/>
    </source>
</evidence>
<comment type="cofactor">
    <cofactor evidence="1 3">
        <name>Mg(2+)</name>
        <dbReference type="ChEBI" id="CHEBI:18420"/>
    </cofactor>
</comment>
<dbReference type="InterPro" id="IPR000086">
    <property type="entry name" value="NUDIX_hydrolase_dom"/>
</dbReference>
<dbReference type="InterPro" id="IPR020084">
    <property type="entry name" value="NUDIX_hydrolase_CS"/>
</dbReference>
<dbReference type="Proteomes" id="UP001215549">
    <property type="component" value="Chromosome"/>
</dbReference>
<feature type="binding site" evidence="3">
    <location>
        <position position="315"/>
    </location>
    <ligand>
        <name>Mg(2+)</name>
        <dbReference type="ChEBI" id="CHEBI:18420"/>
        <label>1</label>
    </ligand>
</feature>
<dbReference type="EMBL" id="CP067140">
    <property type="protein sequence ID" value="WCR04014.1"/>
    <property type="molecule type" value="Genomic_DNA"/>
</dbReference>
<evidence type="ECO:0000313" key="8">
    <source>
        <dbReference type="Proteomes" id="UP000186216"/>
    </source>
</evidence>
<dbReference type="InterPro" id="IPR004385">
    <property type="entry name" value="NDP_pyrophosphatase"/>
</dbReference>
<dbReference type="InterPro" id="IPR015797">
    <property type="entry name" value="NUDIX_hydrolase-like_dom_sf"/>
</dbReference>
<feature type="binding site" evidence="3">
    <location>
        <position position="246"/>
    </location>
    <ligand>
        <name>Mg(2+)</name>
        <dbReference type="ChEBI" id="CHEBI:18420"/>
        <label>1</label>
    </ligand>
</feature>
<evidence type="ECO:0000313" key="6">
    <source>
        <dbReference type="EMBL" id="SIS83865.1"/>
    </source>
</evidence>
<dbReference type="AlphaFoldDB" id="A0AA46A5M9"/>
<sequence length="362" mass="39224">MSDEILLVGPLAHPALCDVLGVSGTRAIISGQLFGGSRAGIEAGDWPQLVEGREPLEALRVAMTPELQRYAAVMDLPMIAHEGGTLLGVQPRPDEAGAEWSVSGWLPELATAIARIILDEASDRPPEQVARRLPMIGIWADSQLRAASAPVSGGDVVAPRDASDIRLHARRQTYAGYFAVDEWRLSHRTHAGGFTPEIKREGFVAGDAVAILPWDPIRDRVLVIEQFRLVPAMRRDPQPWLLEPIAGRVDAGETVEEAARREALEEADLRLTRLIPAIHHYPSPGALAEFLYQFLAIADLPDGSAGVHGLDGEAEDIRGHLLERGKLTSMVLAGQITNGPLAMLTLWLEGQAATIRKELVPV</sequence>
<dbReference type="RefSeq" id="WP_084203090.1">
    <property type="nucleotide sequence ID" value="NZ_CP067140.1"/>
</dbReference>
<evidence type="ECO:0000313" key="9">
    <source>
        <dbReference type="Proteomes" id="UP001215549"/>
    </source>
</evidence>
<reference evidence="6 8" key="1">
    <citation type="submission" date="2017-01" db="EMBL/GenBank/DDBJ databases">
        <authorList>
            <person name="Varghese N."/>
            <person name="Submissions S."/>
        </authorList>
    </citation>
    <scope>NUCLEOTIDE SEQUENCE [LARGE SCALE GENOMIC DNA]</scope>
    <source>
        <strain evidence="6 8">DSM 18447</strain>
    </source>
</reference>
<evidence type="ECO:0000256" key="2">
    <source>
        <dbReference type="ARBA" id="ARBA00022801"/>
    </source>
</evidence>